<dbReference type="InterPro" id="IPR007737">
    <property type="entry name" value="Mga_HTH"/>
</dbReference>
<reference evidence="3" key="1">
    <citation type="journal article" date="2019" name="Int. J. Syst. Evol. Microbiol.">
        <title>The Global Catalogue of Microorganisms (GCM) 10K type strain sequencing project: providing services to taxonomists for standard genome sequencing and annotation.</title>
        <authorList>
            <consortium name="The Broad Institute Genomics Platform"/>
            <consortium name="The Broad Institute Genome Sequencing Center for Infectious Disease"/>
            <person name="Wu L."/>
            <person name="Ma J."/>
        </authorList>
    </citation>
    <scope>NUCLEOTIDE SEQUENCE [LARGE SCALE GENOMIC DNA]</scope>
    <source>
        <strain evidence="3">CCM 8911</strain>
    </source>
</reference>
<accession>A0ABW4B7S0</accession>
<keyword evidence="3" id="KW-1185">Reference proteome</keyword>
<dbReference type="EMBL" id="JBHTMO010000014">
    <property type="protein sequence ID" value="MFD1393020.1"/>
    <property type="molecule type" value="Genomic_DNA"/>
</dbReference>
<evidence type="ECO:0000313" key="3">
    <source>
        <dbReference type="Proteomes" id="UP001597249"/>
    </source>
</evidence>
<protein>
    <submittedName>
        <fullName evidence="2">Helix-turn-helix domain-containing protein</fullName>
    </submittedName>
</protein>
<name>A0ABW4B7S0_9LACO</name>
<evidence type="ECO:0000259" key="1">
    <source>
        <dbReference type="Pfam" id="PF05043"/>
    </source>
</evidence>
<organism evidence="2 3">
    <name type="scientific">Lacticaseibacillus jixianensis</name>
    <dbReference type="NCBI Taxonomy" id="2486012"/>
    <lineage>
        <taxon>Bacteria</taxon>
        <taxon>Bacillati</taxon>
        <taxon>Bacillota</taxon>
        <taxon>Bacilli</taxon>
        <taxon>Lactobacillales</taxon>
        <taxon>Lactobacillaceae</taxon>
        <taxon>Lacticaseibacillus</taxon>
    </lineage>
</organism>
<evidence type="ECO:0000313" key="2">
    <source>
        <dbReference type="EMBL" id="MFD1393020.1"/>
    </source>
</evidence>
<dbReference type="Proteomes" id="UP001597249">
    <property type="component" value="Unassembled WGS sequence"/>
</dbReference>
<comment type="caution">
    <text evidence="2">The sequence shown here is derived from an EMBL/GenBank/DDBJ whole genome shotgun (WGS) entry which is preliminary data.</text>
</comment>
<gene>
    <name evidence="2" type="ORF">ACFQ3L_05365</name>
</gene>
<sequence length="527" mass="59608">MRGREDIFLAQSQAEETSLFRRIVNARSAQTPVAERLAMERNGEPLVTEVNLKQIAALTRRSYGSVYNTYNSLVATLQEMIGSKTTAVRKLFNVPSSQVRLHLVQRDHPYRFLHTLLYHDYDSFVDFLAASHASKATMLRHLKPLRDFARKFGVRFSYETLSLQGDEKRVRLFLTMILWLATDGAGWPFDDLDRKAVGEVVDAAVDLYDMNKPNYVTREVAMYYTAIAHKRSSEGNVIPYRTTKLTLLYPTANMFEELQPSLAEKFLFPKFTTEEQMGESSAMYFVFNFLPLFSATDTAGLEQTLARYRHYNPPVYTLVTEFLAKLPVAFLTADTMPAGARNILTASLLANAVSTIEFGEDLSQVIAYEVNEHLTALPENPSLKKKVRQTLEHVIYVAELDRLKPRLDALTDSFYSAVLQVAQQFAPKTKIRVAAVVEQTGLSYVDLLGILMAQPFVELVSPDTGMADVDLVIESATVPDSAERHDGILTYKWAASASNDWFGELYAELRQIWEDKNSGTRAEDFDY</sequence>
<feature type="domain" description="Mga helix-turn-helix" evidence="1">
    <location>
        <begin position="96"/>
        <end position="176"/>
    </location>
</feature>
<dbReference type="RefSeq" id="WP_125586854.1">
    <property type="nucleotide sequence ID" value="NZ_JBHTMO010000014.1"/>
</dbReference>
<dbReference type="Pfam" id="PF05043">
    <property type="entry name" value="Mga"/>
    <property type="match status" value="1"/>
</dbReference>
<proteinExistence type="predicted"/>